<protein>
    <recommendedName>
        <fullName evidence="5">PLAC domain-containing protein</fullName>
    </recommendedName>
</protein>
<dbReference type="GO" id="GO:0031012">
    <property type="term" value="C:extracellular matrix"/>
    <property type="evidence" value="ECO:0007669"/>
    <property type="project" value="TreeGrafter"/>
</dbReference>
<name>A0A0B7BFS6_9EUPU</name>
<feature type="domain" description="PLAC" evidence="5">
    <location>
        <begin position="115"/>
        <end position="155"/>
    </location>
</feature>
<keyword evidence="3" id="KW-0732">Signal</keyword>
<keyword evidence="2" id="KW-0964">Secreted</keyword>
<evidence type="ECO:0000256" key="1">
    <source>
        <dbReference type="ARBA" id="ARBA00004613"/>
    </source>
</evidence>
<dbReference type="PROSITE" id="PS50092">
    <property type="entry name" value="TSP1"/>
    <property type="match status" value="2"/>
</dbReference>
<dbReference type="FunFam" id="2.20.100.10:FF:000005">
    <property type="entry name" value="ADAM metallopeptidase with thrombospondin type 1 motif 9"/>
    <property type="match status" value="1"/>
</dbReference>
<evidence type="ECO:0000256" key="4">
    <source>
        <dbReference type="ARBA" id="ARBA00022737"/>
    </source>
</evidence>
<dbReference type="SUPFAM" id="SSF82895">
    <property type="entry name" value="TSP-1 type 1 repeat"/>
    <property type="match status" value="2"/>
</dbReference>
<dbReference type="GO" id="GO:0006508">
    <property type="term" value="P:proteolysis"/>
    <property type="evidence" value="ECO:0007669"/>
    <property type="project" value="TreeGrafter"/>
</dbReference>
<evidence type="ECO:0000313" key="7">
    <source>
        <dbReference type="EMBL" id="CEK90977.1"/>
    </source>
</evidence>
<dbReference type="PANTHER" id="PTHR13723">
    <property type="entry name" value="ADAMTS A DISINTEGRIN AND METALLOPROTEASE WITH THROMBOSPONDIN MOTIFS PROTEASE"/>
    <property type="match status" value="1"/>
</dbReference>
<keyword evidence="4" id="KW-0677">Repeat</keyword>
<dbReference type="Pfam" id="PF19030">
    <property type="entry name" value="TSP1_ADAMTS"/>
    <property type="match status" value="2"/>
</dbReference>
<sequence length="167" mass="18800">MCLDWQIGDWTECSATCGHATQQRQVVCTNPGFCDISQRPEVTQPCEKLSPCIAWVYGDWSKCTKSCGFGVQERLVQCVNLSSQQLYEGCPSEAKPSERQECNGDECPADDNAALTVYCESNEMSFNVCRKLKKVGLCDKQYVRTKCCRTCHNDVRAKFDKPSISQR</sequence>
<dbReference type="Gene3D" id="2.20.100.10">
    <property type="entry name" value="Thrombospondin type-1 (TSP1) repeat"/>
    <property type="match status" value="2"/>
</dbReference>
<comment type="subcellular location">
    <subcellularLocation>
        <location evidence="1">Secreted</location>
    </subcellularLocation>
</comment>
<dbReference type="PANTHER" id="PTHR13723:SF281">
    <property type="entry name" value="PAPILIN"/>
    <property type="match status" value="1"/>
</dbReference>
<dbReference type="GO" id="GO:0030198">
    <property type="term" value="P:extracellular matrix organization"/>
    <property type="evidence" value="ECO:0007669"/>
    <property type="project" value="TreeGrafter"/>
</dbReference>
<dbReference type="InterPro" id="IPR050439">
    <property type="entry name" value="ADAMTS_ADAMTS-like"/>
</dbReference>
<dbReference type="EMBL" id="HACG01044112">
    <property type="protein sequence ID" value="CEK90977.1"/>
    <property type="molecule type" value="Transcribed_RNA"/>
</dbReference>
<dbReference type="GO" id="GO:0005576">
    <property type="term" value="C:extracellular region"/>
    <property type="evidence" value="ECO:0007669"/>
    <property type="project" value="UniProtKB-SubCell"/>
</dbReference>
<dbReference type="EMBL" id="HACG01044110">
    <property type="protein sequence ID" value="CEK90975.1"/>
    <property type="molecule type" value="Transcribed_RNA"/>
</dbReference>
<dbReference type="InterPro" id="IPR010909">
    <property type="entry name" value="PLAC"/>
</dbReference>
<dbReference type="InterPro" id="IPR000884">
    <property type="entry name" value="TSP1_rpt"/>
</dbReference>
<gene>
    <name evidence="6" type="primary">ORF180258</name>
    <name evidence="7" type="synonym">ORF180271</name>
</gene>
<proteinExistence type="predicted"/>
<evidence type="ECO:0000313" key="6">
    <source>
        <dbReference type="EMBL" id="CEK90975.1"/>
    </source>
</evidence>
<dbReference type="SMART" id="SM00209">
    <property type="entry name" value="TSP1"/>
    <property type="match status" value="2"/>
</dbReference>
<dbReference type="AlphaFoldDB" id="A0A0B7BFS6"/>
<organism evidence="6">
    <name type="scientific">Arion vulgaris</name>
    <dbReference type="NCBI Taxonomy" id="1028688"/>
    <lineage>
        <taxon>Eukaryota</taxon>
        <taxon>Metazoa</taxon>
        <taxon>Spiralia</taxon>
        <taxon>Lophotrochozoa</taxon>
        <taxon>Mollusca</taxon>
        <taxon>Gastropoda</taxon>
        <taxon>Heterobranchia</taxon>
        <taxon>Euthyneura</taxon>
        <taxon>Panpulmonata</taxon>
        <taxon>Eupulmonata</taxon>
        <taxon>Stylommatophora</taxon>
        <taxon>Helicina</taxon>
        <taxon>Arionoidea</taxon>
        <taxon>Arionidae</taxon>
        <taxon>Arion</taxon>
    </lineage>
</organism>
<evidence type="ECO:0000256" key="3">
    <source>
        <dbReference type="ARBA" id="ARBA00022729"/>
    </source>
</evidence>
<dbReference type="InterPro" id="IPR036383">
    <property type="entry name" value="TSP1_rpt_sf"/>
</dbReference>
<accession>A0A0B7BFS6</accession>
<dbReference type="PROSITE" id="PS50900">
    <property type="entry name" value="PLAC"/>
    <property type="match status" value="1"/>
</dbReference>
<reference evidence="6" key="1">
    <citation type="submission" date="2014-12" db="EMBL/GenBank/DDBJ databases">
        <title>Insight into the proteome of Arion vulgaris.</title>
        <authorList>
            <person name="Aradska J."/>
            <person name="Bulat T."/>
            <person name="Smidak R."/>
            <person name="Sarate P."/>
            <person name="Gangsoo J."/>
            <person name="Sialana F."/>
            <person name="Bilban M."/>
            <person name="Lubec G."/>
        </authorList>
    </citation>
    <scope>NUCLEOTIDE SEQUENCE</scope>
    <source>
        <tissue evidence="6">Skin</tissue>
    </source>
</reference>
<dbReference type="GO" id="GO:0004222">
    <property type="term" value="F:metalloendopeptidase activity"/>
    <property type="evidence" value="ECO:0007669"/>
    <property type="project" value="TreeGrafter"/>
</dbReference>
<evidence type="ECO:0000259" key="5">
    <source>
        <dbReference type="PROSITE" id="PS50900"/>
    </source>
</evidence>
<evidence type="ECO:0000256" key="2">
    <source>
        <dbReference type="ARBA" id="ARBA00022525"/>
    </source>
</evidence>